<reference evidence="2 3" key="1">
    <citation type="submission" date="2017-11" db="EMBL/GenBank/DDBJ databases">
        <title>Evolution of Phototrophy in the Chloroflexi Phylum Driven by Horizontal Gene Transfer.</title>
        <authorList>
            <person name="Ward L.M."/>
            <person name="Hemp J."/>
            <person name="Shih P.M."/>
            <person name="Mcglynn S.E."/>
            <person name="Fischer W."/>
        </authorList>
    </citation>
    <scope>NUCLEOTIDE SEQUENCE [LARGE SCALE GENOMIC DNA]</scope>
    <source>
        <strain evidence="2">JP3_7</strain>
    </source>
</reference>
<organism evidence="2 3">
    <name type="scientific">Candidatus Thermofonsia Clade 3 bacterium</name>
    <dbReference type="NCBI Taxonomy" id="2364212"/>
    <lineage>
        <taxon>Bacteria</taxon>
        <taxon>Bacillati</taxon>
        <taxon>Chloroflexota</taxon>
        <taxon>Candidatus Thermofontia</taxon>
        <taxon>Candidatus Thermofonsia Clade 3</taxon>
    </lineage>
</organism>
<protein>
    <submittedName>
        <fullName evidence="2">VOC family protein</fullName>
    </submittedName>
</protein>
<dbReference type="Proteomes" id="UP000230790">
    <property type="component" value="Unassembled WGS sequence"/>
</dbReference>
<evidence type="ECO:0000313" key="2">
    <source>
        <dbReference type="EMBL" id="PJF47901.1"/>
    </source>
</evidence>
<comment type="caution">
    <text evidence="2">The sequence shown here is derived from an EMBL/GenBank/DDBJ whole genome shotgun (WGS) entry which is preliminary data.</text>
</comment>
<proteinExistence type="predicted"/>
<dbReference type="InterPro" id="IPR029068">
    <property type="entry name" value="Glyas_Bleomycin-R_OHBP_Dase"/>
</dbReference>
<dbReference type="SUPFAM" id="SSF54593">
    <property type="entry name" value="Glyoxalase/Bleomycin resistance protein/Dihydroxybiphenyl dioxygenase"/>
    <property type="match status" value="1"/>
</dbReference>
<dbReference type="EMBL" id="PGTN01000031">
    <property type="protein sequence ID" value="PJF47901.1"/>
    <property type="molecule type" value="Genomic_DNA"/>
</dbReference>
<dbReference type="InterPro" id="IPR025870">
    <property type="entry name" value="Glyoxalase-like_dom"/>
</dbReference>
<dbReference type="Gene3D" id="3.10.180.10">
    <property type="entry name" value="2,3-Dihydroxybiphenyl 1,2-Dioxygenase, domain 1"/>
    <property type="match status" value="1"/>
</dbReference>
<accession>A0A2M8QDM1</accession>
<name>A0A2M8QDM1_9CHLR</name>
<gene>
    <name evidence="2" type="ORF">CUN48_06300</name>
</gene>
<evidence type="ECO:0000313" key="3">
    <source>
        <dbReference type="Proteomes" id="UP000230790"/>
    </source>
</evidence>
<feature type="domain" description="Glyoxalase-like" evidence="1">
    <location>
        <begin position="3"/>
        <end position="179"/>
    </location>
</feature>
<evidence type="ECO:0000259" key="1">
    <source>
        <dbReference type="Pfam" id="PF13468"/>
    </source>
</evidence>
<sequence>MELDHVVILVEDPDAAQRQWRDAGFNVAPGGVHADGLTHNALICFADGSYIELLAFRTQAGTAHRWERFRAFPGPIDYAIMLHDLPAFVQQVNGRGLGYTPAIEGGRQRPDGVTIRWRTSWPPQGAEGLPFLIEDLTPRELRVPAGEHRNHPNGAQRIAELIVAVNDPDRATHDLAALLSSAVMSTDGPHAFALGSAMLYICRLSEYPALARRGPGPASLTVALAGSGLWQYPNVKG</sequence>
<dbReference type="Pfam" id="PF13468">
    <property type="entry name" value="Glyoxalase_3"/>
    <property type="match status" value="1"/>
</dbReference>
<dbReference type="PANTHER" id="PTHR40265">
    <property type="entry name" value="BLL2707 PROTEIN"/>
    <property type="match status" value="1"/>
</dbReference>
<dbReference type="PANTHER" id="PTHR40265:SF1">
    <property type="entry name" value="GLYOXALASE-LIKE DOMAIN-CONTAINING PROTEIN"/>
    <property type="match status" value="1"/>
</dbReference>
<dbReference type="AlphaFoldDB" id="A0A2M8QDM1"/>